<dbReference type="InterPro" id="IPR022409">
    <property type="entry name" value="PKD/Chitinase_dom"/>
</dbReference>
<organism evidence="2">
    <name type="scientific">marine sediment metagenome</name>
    <dbReference type="NCBI Taxonomy" id="412755"/>
    <lineage>
        <taxon>unclassified sequences</taxon>
        <taxon>metagenomes</taxon>
        <taxon>ecological metagenomes</taxon>
    </lineage>
</organism>
<dbReference type="InterPro" id="IPR013783">
    <property type="entry name" value="Ig-like_fold"/>
</dbReference>
<proteinExistence type="predicted"/>
<protein>
    <recommendedName>
        <fullName evidence="1">PKD domain-containing protein</fullName>
    </recommendedName>
</protein>
<feature type="non-terminal residue" evidence="2">
    <location>
        <position position="1"/>
    </location>
</feature>
<dbReference type="Gene3D" id="2.60.40.10">
    <property type="entry name" value="Immunoglobulins"/>
    <property type="match status" value="1"/>
</dbReference>
<reference evidence="2" key="1">
    <citation type="journal article" date="2014" name="Front. Microbiol.">
        <title>High frequency of phylogenetically diverse reductive dehalogenase-homologous genes in deep subseafloor sedimentary metagenomes.</title>
        <authorList>
            <person name="Kawai M."/>
            <person name="Futagami T."/>
            <person name="Toyoda A."/>
            <person name="Takaki Y."/>
            <person name="Nishi S."/>
            <person name="Hori S."/>
            <person name="Arai W."/>
            <person name="Tsubouchi T."/>
            <person name="Morono Y."/>
            <person name="Uchiyama I."/>
            <person name="Ito T."/>
            <person name="Fujiyama A."/>
            <person name="Inagaki F."/>
            <person name="Takami H."/>
        </authorList>
    </citation>
    <scope>NUCLEOTIDE SEQUENCE</scope>
    <source>
        <strain evidence="2">Expedition CK06-06</strain>
    </source>
</reference>
<dbReference type="InterPro" id="IPR000601">
    <property type="entry name" value="PKD_dom"/>
</dbReference>
<sequence>PLEISFDASNSYDPDGDIISYAWDFKDGNTGSGEILNHTFSSIGSYKVELTVTDDKGAAASATKTIIAKKSHN</sequence>
<comment type="caution">
    <text evidence="2">The sequence shown here is derived from an EMBL/GenBank/DDBJ whole genome shotgun (WGS) entry which is preliminary data.</text>
</comment>
<gene>
    <name evidence="2" type="ORF">S03H2_13495</name>
</gene>
<dbReference type="EMBL" id="BARU01006851">
    <property type="protein sequence ID" value="GAH37784.1"/>
    <property type="molecule type" value="Genomic_DNA"/>
</dbReference>
<dbReference type="InterPro" id="IPR035986">
    <property type="entry name" value="PKD_dom_sf"/>
</dbReference>
<dbReference type="Pfam" id="PF18911">
    <property type="entry name" value="PKD_4"/>
    <property type="match status" value="1"/>
</dbReference>
<name>X1G886_9ZZZZ</name>
<dbReference type="PROSITE" id="PS50093">
    <property type="entry name" value="PKD"/>
    <property type="match status" value="1"/>
</dbReference>
<evidence type="ECO:0000259" key="1">
    <source>
        <dbReference type="PROSITE" id="PS50093"/>
    </source>
</evidence>
<dbReference type="SUPFAM" id="SSF49299">
    <property type="entry name" value="PKD domain"/>
    <property type="match status" value="1"/>
</dbReference>
<dbReference type="AlphaFoldDB" id="X1G886"/>
<dbReference type="SMART" id="SM00089">
    <property type="entry name" value="PKD"/>
    <property type="match status" value="1"/>
</dbReference>
<feature type="domain" description="PKD" evidence="1">
    <location>
        <begin position="1"/>
        <end position="66"/>
    </location>
</feature>
<evidence type="ECO:0000313" key="2">
    <source>
        <dbReference type="EMBL" id="GAH37784.1"/>
    </source>
</evidence>
<dbReference type="CDD" id="cd00146">
    <property type="entry name" value="PKD"/>
    <property type="match status" value="1"/>
</dbReference>
<accession>X1G886</accession>